<dbReference type="Gene3D" id="2.40.170.20">
    <property type="entry name" value="TonB-dependent receptor, beta-barrel domain"/>
    <property type="match status" value="1"/>
</dbReference>
<organism evidence="13 14">
    <name type="scientific">Tardiphaga robiniae</name>
    <dbReference type="NCBI Taxonomy" id="943830"/>
    <lineage>
        <taxon>Bacteria</taxon>
        <taxon>Pseudomonadati</taxon>
        <taxon>Pseudomonadota</taxon>
        <taxon>Alphaproteobacteria</taxon>
        <taxon>Hyphomicrobiales</taxon>
        <taxon>Nitrobacteraceae</taxon>
        <taxon>Tardiphaga</taxon>
    </lineage>
</organism>
<evidence type="ECO:0000256" key="2">
    <source>
        <dbReference type="ARBA" id="ARBA00022448"/>
    </source>
</evidence>
<accession>A0A161RLG9</accession>
<evidence type="ECO:0000256" key="9">
    <source>
        <dbReference type="ARBA" id="ARBA00023077"/>
    </source>
</evidence>
<keyword evidence="7" id="KW-0408">Iron</keyword>
<evidence type="ECO:0000256" key="4">
    <source>
        <dbReference type="ARBA" id="ARBA00022496"/>
    </source>
</evidence>
<dbReference type="PANTHER" id="PTHR32552">
    <property type="entry name" value="FERRICHROME IRON RECEPTOR-RELATED"/>
    <property type="match status" value="1"/>
</dbReference>
<dbReference type="GO" id="GO:0009279">
    <property type="term" value="C:cell outer membrane"/>
    <property type="evidence" value="ECO:0007669"/>
    <property type="project" value="UniProtKB-SubCell"/>
</dbReference>
<keyword evidence="6" id="KW-0732">Signal</keyword>
<evidence type="ECO:0000256" key="3">
    <source>
        <dbReference type="ARBA" id="ARBA00022452"/>
    </source>
</evidence>
<evidence type="ECO:0000256" key="6">
    <source>
        <dbReference type="ARBA" id="ARBA00022729"/>
    </source>
</evidence>
<evidence type="ECO:0000256" key="11">
    <source>
        <dbReference type="ARBA" id="ARBA00023237"/>
    </source>
</evidence>
<protein>
    <recommendedName>
        <fullName evidence="12">TonB-dependent receptor-like beta-barrel domain-containing protein</fullName>
    </recommendedName>
</protein>
<keyword evidence="14" id="KW-1185">Reference proteome</keyword>
<evidence type="ECO:0000256" key="10">
    <source>
        <dbReference type="ARBA" id="ARBA00023136"/>
    </source>
</evidence>
<evidence type="ECO:0000313" key="14">
    <source>
        <dbReference type="Proteomes" id="UP000076574"/>
    </source>
</evidence>
<proteinExistence type="predicted"/>
<comment type="caution">
    <text evidence="13">The sequence shown here is derived from an EMBL/GenBank/DDBJ whole genome shotgun (WGS) entry which is preliminary data.</text>
</comment>
<dbReference type="Pfam" id="PF00593">
    <property type="entry name" value="TonB_dep_Rec_b-barrel"/>
    <property type="match status" value="1"/>
</dbReference>
<dbReference type="InterPro" id="IPR036942">
    <property type="entry name" value="Beta-barrel_TonB_sf"/>
</dbReference>
<dbReference type="STRING" id="943830.A4A58_06655"/>
<dbReference type="InterPro" id="IPR039426">
    <property type="entry name" value="TonB-dep_rcpt-like"/>
</dbReference>
<evidence type="ECO:0000256" key="5">
    <source>
        <dbReference type="ARBA" id="ARBA00022692"/>
    </source>
</evidence>
<evidence type="ECO:0000256" key="7">
    <source>
        <dbReference type="ARBA" id="ARBA00023004"/>
    </source>
</evidence>
<dbReference type="Proteomes" id="UP000076574">
    <property type="component" value="Unassembled WGS sequence"/>
</dbReference>
<keyword evidence="5" id="KW-0812">Transmembrane</keyword>
<keyword evidence="2" id="KW-0813">Transport</keyword>
<keyword evidence="10" id="KW-0472">Membrane</keyword>
<name>A0A161RLG9_9BRAD</name>
<dbReference type="GO" id="GO:0015344">
    <property type="term" value="F:siderophore uptake transmembrane transporter activity"/>
    <property type="evidence" value="ECO:0007669"/>
    <property type="project" value="TreeGrafter"/>
</dbReference>
<keyword evidence="8" id="KW-0406">Ion transport</keyword>
<keyword evidence="9" id="KW-0798">TonB box</keyword>
<reference evidence="13 14" key="1">
    <citation type="submission" date="2016-03" db="EMBL/GenBank/DDBJ databases">
        <title>Microsymbionts genomes from the relict species Vavilovia formosa (Stev.) Fed.</title>
        <authorList>
            <person name="Kopat V."/>
            <person name="Chirak E."/>
            <person name="Kimeklis A."/>
            <person name="Andronov E."/>
        </authorList>
    </citation>
    <scope>NUCLEOTIDE SEQUENCE [LARGE SCALE GENOMIC DNA]</scope>
    <source>
        <strain evidence="13 14">Vaf07</strain>
    </source>
</reference>
<evidence type="ECO:0000259" key="12">
    <source>
        <dbReference type="Pfam" id="PF00593"/>
    </source>
</evidence>
<evidence type="ECO:0000313" key="13">
    <source>
        <dbReference type="EMBL" id="KZD23078.1"/>
    </source>
</evidence>
<evidence type="ECO:0000256" key="8">
    <source>
        <dbReference type="ARBA" id="ARBA00023065"/>
    </source>
</evidence>
<dbReference type="SUPFAM" id="SSF56935">
    <property type="entry name" value="Porins"/>
    <property type="match status" value="1"/>
</dbReference>
<comment type="subcellular location">
    <subcellularLocation>
        <location evidence="1">Cell outer membrane</location>
        <topology evidence="1">Multi-pass membrane protein</topology>
    </subcellularLocation>
</comment>
<dbReference type="InterPro" id="IPR000531">
    <property type="entry name" value="Beta-barrel_TonB"/>
</dbReference>
<dbReference type="PANTHER" id="PTHR32552:SF68">
    <property type="entry name" value="FERRICHROME OUTER MEMBRANE TRANSPORTER_PHAGE RECEPTOR"/>
    <property type="match status" value="1"/>
</dbReference>
<keyword evidence="4" id="KW-0410">Iron transport</keyword>
<evidence type="ECO:0000256" key="1">
    <source>
        <dbReference type="ARBA" id="ARBA00004571"/>
    </source>
</evidence>
<keyword evidence="3" id="KW-1134">Transmembrane beta strand</keyword>
<dbReference type="EMBL" id="LVYV01000012">
    <property type="protein sequence ID" value="KZD23078.1"/>
    <property type="molecule type" value="Genomic_DNA"/>
</dbReference>
<dbReference type="OrthoDB" id="9760333at2"/>
<gene>
    <name evidence="13" type="ORF">A4A58_06655</name>
</gene>
<keyword evidence="11" id="KW-0998">Cell outer membrane</keyword>
<feature type="domain" description="TonB-dependent receptor-like beta-barrel" evidence="12">
    <location>
        <begin position="21"/>
        <end position="107"/>
    </location>
</feature>
<dbReference type="AlphaFoldDB" id="A0A161RLG9"/>
<sequence>MFPNVSGLAVFGQTIPNDLSDAVVTKDPVNVDKAPITVSLNRFALWTDHPLQGGPLKGVQIGGGVRYTGASWGDEGNTFRVEGATALDALVAYNYENYRLALNVTNLADTRYVASCYASFGCFYADVRKVVAKLTYRW</sequence>